<comment type="caution">
    <text evidence="2">The sequence shown here is derived from an EMBL/GenBank/DDBJ whole genome shotgun (WGS) entry which is preliminary data.</text>
</comment>
<dbReference type="AlphaFoldDB" id="A0A4Y2WFL4"/>
<name>A0A4Y2WFL4_ARAVE</name>
<evidence type="ECO:0000313" key="2">
    <source>
        <dbReference type="EMBL" id="GBO35212.1"/>
    </source>
</evidence>
<dbReference type="EMBL" id="BGPR01059178">
    <property type="protein sequence ID" value="GBO35212.1"/>
    <property type="molecule type" value="Genomic_DNA"/>
</dbReference>
<sequence>MLGRRDLSAPHSLSSYLRPSSYLLDSKGSEGPKLPSYIMSLKQQLRDELRSSCASIAAEDRCWIAGSRYKRLIDHNLSNSRRRITDPDLSGLLSHSSWTDTYDPLRKLGSSTLPPVGGSRLTGGSSASLRRARHRRHASDTKLSTIFPTSASFGREGYVSIFLSPINA</sequence>
<proteinExistence type="predicted"/>
<feature type="region of interest" description="Disordered" evidence="1">
    <location>
        <begin position="109"/>
        <end position="137"/>
    </location>
</feature>
<dbReference type="Proteomes" id="UP000499080">
    <property type="component" value="Unassembled WGS sequence"/>
</dbReference>
<reference evidence="2 3" key="1">
    <citation type="journal article" date="2019" name="Sci. Rep.">
        <title>Orb-weaving spider Araneus ventricosus genome elucidates the spidroin gene catalogue.</title>
        <authorList>
            <person name="Kono N."/>
            <person name="Nakamura H."/>
            <person name="Ohtoshi R."/>
            <person name="Moran D.A.P."/>
            <person name="Shinohara A."/>
            <person name="Yoshida Y."/>
            <person name="Fujiwara M."/>
            <person name="Mori M."/>
            <person name="Tomita M."/>
            <person name="Arakawa K."/>
        </authorList>
    </citation>
    <scope>NUCLEOTIDE SEQUENCE [LARGE SCALE GENOMIC DNA]</scope>
</reference>
<dbReference type="OrthoDB" id="6436337at2759"/>
<organism evidence="2 3">
    <name type="scientific">Araneus ventricosus</name>
    <name type="common">Orbweaver spider</name>
    <name type="synonym">Epeira ventricosa</name>
    <dbReference type="NCBI Taxonomy" id="182803"/>
    <lineage>
        <taxon>Eukaryota</taxon>
        <taxon>Metazoa</taxon>
        <taxon>Ecdysozoa</taxon>
        <taxon>Arthropoda</taxon>
        <taxon>Chelicerata</taxon>
        <taxon>Arachnida</taxon>
        <taxon>Araneae</taxon>
        <taxon>Araneomorphae</taxon>
        <taxon>Entelegynae</taxon>
        <taxon>Araneoidea</taxon>
        <taxon>Araneidae</taxon>
        <taxon>Araneus</taxon>
    </lineage>
</organism>
<accession>A0A4Y2WFL4</accession>
<protein>
    <submittedName>
        <fullName evidence="2">Uncharacterized protein</fullName>
    </submittedName>
</protein>
<evidence type="ECO:0000313" key="3">
    <source>
        <dbReference type="Proteomes" id="UP000499080"/>
    </source>
</evidence>
<gene>
    <name evidence="2" type="ORF">AVEN_160789_1</name>
</gene>
<keyword evidence="3" id="KW-1185">Reference proteome</keyword>
<evidence type="ECO:0000256" key="1">
    <source>
        <dbReference type="SAM" id="MobiDB-lite"/>
    </source>
</evidence>